<feature type="binding site" evidence="7">
    <location>
        <position position="158"/>
    </location>
    <ligand>
        <name>FMN</name>
        <dbReference type="ChEBI" id="CHEBI:58210"/>
    </ligand>
</feature>
<keyword evidence="3 7" id="KW-0288">FMN</keyword>
<protein>
    <submittedName>
        <fullName evidence="9">(S)-mandelate dehydrogenase</fullName>
    </submittedName>
</protein>
<feature type="binding site" evidence="7">
    <location>
        <position position="250"/>
    </location>
    <ligand>
        <name>FMN</name>
        <dbReference type="ChEBI" id="CHEBI:58210"/>
    </ligand>
</feature>
<gene>
    <name evidence="9" type="primary">mdlB</name>
    <name evidence="9" type="ORF">CFBP1159_21900</name>
</gene>
<feature type="binding site" evidence="7">
    <location>
        <begin position="81"/>
        <end position="83"/>
    </location>
    <ligand>
        <name>FMN</name>
        <dbReference type="ChEBI" id="CHEBI:58210"/>
    </ligand>
</feature>
<evidence type="ECO:0000256" key="3">
    <source>
        <dbReference type="ARBA" id="ARBA00022643"/>
    </source>
</evidence>
<dbReference type="PROSITE" id="PS51349">
    <property type="entry name" value="FMN_HYDROXY_ACID_DH_2"/>
    <property type="match status" value="1"/>
</dbReference>
<feature type="active site" description="Proton acceptor" evidence="6">
    <location>
        <position position="274"/>
    </location>
</feature>
<keyword evidence="2 7" id="KW-0285">Flavoprotein</keyword>
<evidence type="ECO:0000259" key="8">
    <source>
        <dbReference type="PROSITE" id="PS51349"/>
    </source>
</evidence>
<feature type="binding site" evidence="7">
    <location>
        <position position="274"/>
    </location>
    <ligand>
        <name>glyoxylate</name>
        <dbReference type="ChEBI" id="CHEBI:36655"/>
    </ligand>
</feature>
<reference evidence="9" key="1">
    <citation type="submission" date="2021-02" db="EMBL/GenBank/DDBJ databases">
        <authorList>
            <person name="Pothier F. J."/>
        </authorList>
    </citation>
    <scope>NUCLEOTIDE SEQUENCE</scope>
    <source>
        <strain evidence="9">CFBP 1159</strain>
    </source>
</reference>
<feature type="binding site" evidence="7">
    <location>
        <position position="167"/>
    </location>
    <ligand>
        <name>glyoxylate</name>
        <dbReference type="ChEBI" id="CHEBI:36655"/>
    </ligand>
</feature>
<dbReference type="InterPro" id="IPR012133">
    <property type="entry name" value="Alpha-hydoxy_acid_DH_FMN"/>
</dbReference>
<name>A0A2S7C2K3_9XANT</name>
<dbReference type="GO" id="GO:0016491">
    <property type="term" value="F:oxidoreductase activity"/>
    <property type="evidence" value="ECO:0007669"/>
    <property type="project" value="UniProtKB-KW"/>
</dbReference>
<dbReference type="InterPro" id="IPR000262">
    <property type="entry name" value="FMN-dep_DH"/>
</dbReference>
<evidence type="ECO:0000256" key="5">
    <source>
        <dbReference type="ARBA" id="ARBA00024042"/>
    </source>
</evidence>
<dbReference type="CDD" id="cd02809">
    <property type="entry name" value="alpha_hydroxyacid_oxid_FMN"/>
    <property type="match status" value="1"/>
</dbReference>
<feature type="binding site" evidence="7">
    <location>
        <position position="133"/>
    </location>
    <ligand>
        <name>glyoxylate</name>
        <dbReference type="ChEBI" id="CHEBI:36655"/>
    </ligand>
</feature>
<evidence type="ECO:0000256" key="4">
    <source>
        <dbReference type="ARBA" id="ARBA00023002"/>
    </source>
</evidence>
<keyword evidence="4" id="KW-0560">Oxidoreductase</keyword>
<evidence type="ECO:0000256" key="6">
    <source>
        <dbReference type="PIRSR" id="PIRSR000138-1"/>
    </source>
</evidence>
<dbReference type="PANTHER" id="PTHR10578">
    <property type="entry name" value="S -2-HYDROXY-ACID OXIDASE-RELATED"/>
    <property type="match status" value="1"/>
</dbReference>
<dbReference type="AlphaFoldDB" id="A0A2S7C2K3"/>
<feature type="binding site" evidence="7">
    <location>
        <position position="277"/>
    </location>
    <ligand>
        <name>glyoxylate</name>
        <dbReference type="ChEBI" id="CHEBI:36655"/>
    </ligand>
</feature>
<accession>A0A2S7C2K3</accession>
<evidence type="ECO:0000256" key="2">
    <source>
        <dbReference type="ARBA" id="ARBA00022630"/>
    </source>
</evidence>
<dbReference type="Pfam" id="PF01070">
    <property type="entry name" value="FMN_dh"/>
    <property type="match status" value="1"/>
</dbReference>
<dbReference type="GO" id="GO:0010181">
    <property type="term" value="F:FMN binding"/>
    <property type="evidence" value="ECO:0007669"/>
    <property type="project" value="InterPro"/>
</dbReference>
<dbReference type="PROSITE" id="PS00557">
    <property type="entry name" value="FMN_HYDROXY_ACID_DH_1"/>
    <property type="match status" value="1"/>
</dbReference>
<feature type="binding site" evidence="7">
    <location>
        <begin position="328"/>
        <end position="329"/>
    </location>
    <ligand>
        <name>FMN</name>
        <dbReference type="ChEBI" id="CHEBI:58210"/>
    </ligand>
</feature>
<evidence type="ECO:0000256" key="7">
    <source>
        <dbReference type="PIRSR" id="PIRSR000138-2"/>
    </source>
</evidence>
<organism evidence="9">
    <name type="scientific">Xanthomonas arboricola pv. corylina</name>
    <dbReference type="NCBI Taxonomy" id="487821"/>
    <lineage>
        <taxon>Bacteria</taxon>
        <taxon>Pseudomonadati</taxon>
        <taxon>Pseudomonadota</taxon>
        <taxon>Gammaproteobacteria</taxon>
        <taxon>Lysobacterales</taxon>
        <taxon>Lysobacteraceae</taxon>
        <taxon>Xanthomonas</taxon>
    </lineage>
</organism>
<feature type="binding site" evidence="7">
    <location>
        <position position="131"/>
    </location>
    <ligand>
        <name>FMN</name>
        <dbReference type="ChEBI" id="CHEBI:58210"/>
    </ligand>
</feature>
<dbReference type="Gene3D" id="3.20.20.70">
    <property type="entry name" value="Aldolase class I"/>
    <property type="match status" value="1"/>
</dbReference>
<dbReference type="PANTHER" id="PTHR10578:SF107">
    <property type="entry name" value="2-HYDROXYACID OXIDASE 1"/>
    <property type="match status" value="1"/>
</dbReference>
<proteinExistence type="inferred from homology"/>
<feature type="binding site" evidence="7">
    <location>
        <position position="272"/>
    </location>
    <ligand>
        <name>FMN</name>
        <dbReference type="ChEBI" id="CHEBI:58210"/>
    </ligand>
</feature>
<evidence type="ECO:0000313" key="9">
    <source>
        <dbReference type="EMBL" id="CAE6772172.1"/>
    </source>
</evidence>
<dbReference type="InterPro" id="IPR013785">
    <property type="entry name" value="Aldolase_TIM"/>
</dbReference>
<dbReference type="InterPro" id="IPR037396">
    <property type="entry name" value="FMN_HAD"/>
</dbReference>
<comment type="similarity">
    <text evidence="5">Belongs to the FMN-dependent alpha-hydroxy acid dehydrogenase family.</text>
</comment>
<dbReference type="EMBL" id="HG992341">
    <property type="protein sequence ID" value="CAE6772144.1"/>
    <property type="molecule type" value="Genomic_DNA"/>
</dbReference>
<dbReference type="SUPFAM" id="SSF51395">
    <property type="entry name" value="FMN-linked oxidoreductases"/>
    <property type="match status" value="1"/>
</dbReference>
<feature type="binding site" evidence="7">
    <location>
        <position position="110"/>
    </location>
    <ligand>
        <name>FMN</name>
        <dbReference type="ChEBI" id="CHEBI:58210"/>
    </ligand>
</feature>
<feature type="domain" description="FMN hydroxy acid dehydrogenase" evidence="8">
    <location>
        <begin position="2"/>
        <end position="375"/>
    </location>
</feature>
<evidence type="ECO:0000256" key="1">
    <source>
        <dbReference type="ARBA" id="ARBA00001917"/>
    </source>
</evidence>
<dbReference type="RefSeq" id="WP_104613712.1">
    <property type="nucleotide sequence ID" value="NZ_CP166095.2"/>
</dbReference>
<dbReference type="InterPro" id="IPR008259">
    <property type="entry name" value="FMN_hydac_DH_AS"/>
</dbReference>
<dbReference type="EMBL" id="HG992341">
    <property type="protein sequence ID" value="CAE6772172.1"/>
    <property type="molecule type" value="Genomic_DNA"/>
</dbReference>
<comment type="cofactor">
    <cofactor evidence="1">
        <name>FMN</name>
        <dbReference type="ChEBI" id="CHEBI:58210"/>
    </cofactor>
</comment>
<feature type="binding site" evidence="7">
    <location>
        <begin position="305"/>
        <end position="309"/>
    </location>
    <ligand>
        <name>FMN</name>
        <dbReference type="ChEBI" id="CHEBI:58210"/>
    </ligand>
</feature>
<dbReference type="PIRSF" id="PIRSF000138">
    <property type="entry name" value="Al-hdrx_acd_dh"/>
    <property type="match status" value="1"/>
</dbReference>
<sequence length="375" mass="40346">MKTGSHLHDFADFREQARRSLPVRVFDFIDGGAGDEAGMVRNRMSYSERTLTPRVGVDVRDVSLACAFPWGRAAAPFGIAPVGLTGLIHPQADRMLATAAARANIPYIVSACANTSIEDIAHASGRAPWFQFYMPSSGRWEPLIRRVREAGCPTLVLTLDAAAPGRRLRDLRNGLSLPLRTGLRDLLRNPRWLHDQKSGPPIGFPNLPGAESLSRGTSFSELMASQTGGAMTWADIARIRTAWPNTLMVKGIMDVRDAEQALALGVDAIVVSNHGGRQLDCSPAPLHAVEGMVQAGVRPEALLVDSGVRSGEDIVKALHAGAGMVLLGRAFLFALAAEGPQGVERLIQQLLAETRTCMRLVGTARIEDLHKTVGS</sequence>
<dbReference type="Proteomes" id="UP000835243">
    <property type="component" value="Chromosome"/>
</dbReference>